<dbReference type="GO" id="GO:0006508">
    <property type="term" value="P:proteolysis"/>
    <property type="evidence" value="ECO:0007669"/>
    <property type="project" value="UniProtKB-KW"/>
</dbReference>
<dbReference type="InterPro" id="IPR001309">
    <property type="entry name" value="Pept_C14_p20"/>
</dbReference>
<feature type="domain" description="Caspase family p20" evidence="11">
    <location>
        <begin position="158"/>
        <end position="280"/>
    </location>
</feature>
<dbReference type="GO" id="GO:0004197">
    <property type="term" value="F:cysteine-type endopeptidase activity"/>
    <property type="evidence" value="ECO:0007669"/>
    <property type="project" value="InterPro"/>
</dbReference>
<dbReference type="OrthoDB" id="6116485at2759"/>
<evidence type="ECO:0000313" key="13">
    <source>
        <dbReference type="EMBL" id="PIK40152.1"/>
    </source>
</evidence>
<keyword evidence="14" id="KW-1185">Reference proteome</keyword>
<dbReference type="CDD" id="cd00032">
    <property type="entry name" value="CASc"/>
    <property type="match status" value="1"/>
</dbReference>
<dbReference type="GO" id="GO:0042981">
    <property type="term" value="P:regulation of apoptotic process"/>
    <property type="evidence" value="ECO:0007669"/>
    <property type="project" value="InterPro"/>
</dbReference>
<dbReference type="GO" id="GO:0006915">
    <property type="term" value="P:apoptotic process"/>
    <property type="evidence" value="ECO:0007669"/>
    <property type="project" value="UniProtKB-KW"/>
</dbReference>
<feature type="active site" evidence="7">
    <location>
        <position position="276"/>
    </location>
</feature>
<evidence type="ECO:0000313" key="14">
    <source>
        <dbReference type="Proteomes" id="UP000230750"/>
    </source>
</evidence>
<dbReference type="SMART" id="SM00114">
    <property type="entry name" value="CARD"/>
    <property type="match status" value="1"/>
</dbReference>
<dbReference type="InterPro" id="IPR011600">
    <property type="entry name" value="Pept_C14_caspase"/>
</dbReference>
<evidence type="ECO:0000256" key="5">
    <source>
        <dbReference type="ARBA" id="ARBA00022807"/>
    </source>
</evidence>
<dbReference type="PRINTS" id="PR00376">
    <property type="entry name" value="IL1BCENZYME"/>
</dbReference>
<dbReference type="InterPro" id="IPR002138">
    <property type="entry name" value="Pept_C14_p10"/>
</dbReference>
<evidence type="ECO:0000259" key="10">
    <source>
        <dbReference type="PROSITE" id="PS50207"/>
    </source>
</evidence>
<evidence type="ECO:0000259" key="11">
    <source>
        <dbReference type="PROSITE" id="PS50208"/>
    </source>
</evidence>
<dbReference type="PROSITE" id="PS01122">
    <property type="entry name" value="CASPASE_CYS"/>
    <property type="match status" value="1"/>
</dbReference>
<dbReference type="Pfam" id="PF00619">
    <property type="entry name" value="CARD"/>
    <property type="match status" value="1"/>
</dbReference>
<keyword evidence="3" id="KW-0053">Apoptosis</keyword>
<keyword evidence="2" id="KW-0645">Protease</keyword>
<dbReference type="PROSITE" id="PS01121">
    <property type="entry name" value="CASPASE_HIS"/>
    <property type="match status" value="1"/>
</dbReference>
<dbReference type="PANTHER" id="PTHR47901">
    <property type="entry name" value="CASPASE RECRUITMENT DOMAIN-CONTAINING PROTEIN 18"/>
    <property type="match status" value="1"/>
</dbReference>
<gene>
    <name evidence="13" type="ORF">BSL78_23006</name>
</gene>
<dbReference type="InterPro" id="IPR015917">
    <property type="entry name" value="Pept_C14A"/>
</dbReference>
<dbReference type="PROSITE" id="PS50207">
    <property type="entry name" value="CASPASE_P10"/>
    <property type="match status" value="1"/>
</dbReference>
<dbReference type="PROSITE" id="PS50209">
    <property type="entry name" value="CARD"/>
    <property type="match status" value="1"/>
</dbReference>
<dbReference type="Gene3D" id="3.40.50.1460">
    <property type="match status" value="1"/>
</dbReference>
<name>A0A2G8JWN4_STIJA</name>
<feature type="region of interest" description="Disordered" evidence="9">
    <location>
        <begin position="90"/>
        <end position="117"/>
    </location>
</feature>
<feature type="domain" description="CARD" evidence="12">
    <location>
        <begin position="1"/>
        <end position="90"/>
    </location>
</feature>
<comment type="caution">
    <text evidence="13">The sequence shown here is derived from an EMBL/GenBank/DDBJ whole genome shotgun (WGS) entry which is preliminary data.</text>
</comment>
<keyword evidence="6" id="KW-0865">Zymogen</keyword>
<evidence type="ECO:0000256" key="1">
    <source>
        <dbReference type="ARBA" id="ARBA00010134"/>
    </source>
</evidence>
<evidence type="ECO:0000256" key="9">
    <source>
        <dbReference type="SAM" id="MobiDB-lite"/>
    </source>
</evidence>
<dbReference type="InterPro" id="IPR016129">
    <property type="entry name" value="Caspase_his_AS"/>
</dbReference>
<dbReference type="AlphaFoldDB" id="A0A2G8JWN4"/>
<evidence type="ECO:0000256" key="4">
    <source>
        <dbReference type="ARBA" id="ARBA00022801"/>
    </source>
</evidence>
<evidence type="ECO:0000256" key="3">
    <source>
        <dbReference type="ARBA" id="ARBA00022703"/>
    </source>
</evidence>
<dbReference type="Gene3D" id="1.10.533.10">
    <property type="entry name" value="Death Domain, Fas"/>
    <property type="match status" value="1"/>
</dbReference>
<accession>A0A2G8JWN4</accession>
<evidence type="ECO:0000256" key="8">
    <source>
        <dbReference type="RuleBase" id="RU003971"/>
    </source>
</evidence>
<feature type="domain" description="Caspase family p10" evidence="10">
    <location>
        <begin position="332"/>
        <end position="421"/>
    </location>
</feature>
<keyword evidence="4" id="KW-0378">Hydrolase</keyword>
<reference evidence="13 14" key="1">
    <citation type="journal article" date="2017" name="PLoS Biol.">
        <title>The sea cucumber genome provides insights into morphological evolution and visceral regeneration.</title>
        <authorList>
            <person name="Zhang X."/>
            <person name="Sun L."/>
            <person name="Yuan J."/>
            <person name="Sun Y."/>
            <person name="Gao Y."/>
            <person name="Zhang L."/>
            <person name="Li S."/>
            <person name="Dai H."/>
            <person name="Hamel J.F."/>
            <person name="Liu C."/>
            <person name="Yu Y."/>
            <person name="Liu S."/>
            <person name="Lin W."/>
            <person name="Guo K."/>
            <person name="Jin S."/>
            <person name="Xu P."/>
            <person name="Storey K.B."/>
            <person name="Huan P."/>
            <person name="Zhang T."/>
            <person name="Zhou Y."/>
            <person name="Zhang J."/>
            <person name="Lin C."/>
            <person name="Li X."/>
            <person name="Xing L."/>
            <person name="Huo D."/>
            <person name="Sun M."/>
            <person name="Wang L."/>
            <person name="Mercier A."/>
            <person name="Li F."/>
            <person name="Yang H."/>
            <person name="Xiang J."/>
        </authorList>
    </citation>
    <scope>NUCLEOTIDE SEQUENCE [LARGE SCALE GENOMIC DNA]</scope>
    <source>
        <strain evidence="13">Shaxun</strain>
        <tissue evidence="13">Muscle</tissue>
    </source>
</reference>
<dbReference type="PROSITE" id="PS50208">
    <property type="entry name" value="CASPASE_P20"/>
    <property type="match status" value="1"/>
</dbReference>
<organism evidence="13 14">
    <name type="scientific">Stichopus japonicus</name>
    <name type="common">Sea cucumber</name>
    <dbReference type="NCBI Taxonomy" id="307972"/>
    <lineage>
        <taxon>Eukaryota</taxon>
        <taxon>Metazoa</taxon>
        <taxon>Echinodermata</taxon>
        <taxon>Eleutherozoa</taxon>
        <taxon>Echinozoa</taxon>
        <taxon>Holothuroidea</taxon>
        <taxon>Aspidochirotacea</taxon>
        <taxon>Aspidochirotida</taxon>
        <taxon>Stichopodidae</taxon>
        <taxon>Apostichopus</taxon>
    </lineage>
</organism>
<dbReference type="STRING" id="307972.A0A2G8JWN4"/>
<sequence>MEDLHRKAIRANYVILSKDLELELVMPSLIQDGIYEPFMADTFKAKGGKLAQNQALLNSIETRGPKAYKAFISALTSAGQGHLAEAIRKKETMQPSTKPSEQHYEPMQTESLVSQPTDAGVWPNPGIPAVLEQYHIPKVPVKTEMVDSNEVYRMSSNPRGLALIINNMKFRTMPERRGTEVDGRNLHHVFKELGFNVDTRTNLKGQEMATFIREFAKMNHSTFDCVILAILTHGVEGALYGVDEKKLAVEDVFKYFDATRAPTLIGKPKIVILQACRGERFDKGVESTDASGAGYVEETAPPPRENGDQDENALVDSMLRLEFEAPDAFASARSKVPSMSDMLIAYATVPGYVSWRNSERGSWFIQALTEVILEYSQSEDLLSMLTKVNSKVAKAFESSSGKNKQMPAPVTMLTKKLFFFPGYVRK</sequence>
<evidence type="ECO:0000259" key="12">
    <source>
        <dbReference type="PROSITE" id="PS50209"/>
    </source>
</evidence>
<dbReference type="PIRSF" id="PIRSF038001">
    <property type="entry name" value="Caspase_ICE"/>
    <property type="match status" value="1"/>
</dbReference>
<keyword evidence="5" id="KW-0788">Thiol protease</keyword>
<evidence type="ECO:0000256" key="7">
    <source>
        <dbReference type="PIRSR" id="PIRSR038001-1"/>
    </source>
</evidence>
<proteinExistence type="inferred from homology"/>
<dbReference type="Proteomes" id="UP000230750">
    <property type="component" value="Unassembled WGS sequence"/>
</dbReference>
<comment type="similarity">
    <text evidence="1 8">Belongs to the peptidase C14A family.</text>
</comment>
<dbReference type="Pfam" id="PF00656">
    <property type="entry name" value="Peptidase_C14"/>
    <property type="match status" value="1"/>
</dbReference>
<feature type="compositionally biased region" description="Polar residues" evidence="9">
    <location>
        <begin position="108"/>
        <end position="117"/>
    </location>
</feature>
<dbReference type="InterPro" id="IPR002398">
    <property type="entry name" value="Pept_C14"/>
</dbReference>
<dbReference type="InterPro" id="IPR033139">
    <property type="entry name" value="Caspase_cys_AS"/>
</dbReference>
<feature type="active site" evidence="7">
    <location>
        <position position="233"/>
    </location>
</feature>
<dbReference type="SUPFAM" id="SSF52129">
    <property type="entry name" value="Caspase-like"/>
    <property type="match status" value="1"/>
</dbReference>
<dbReference type="SMART" id="SM00115">
    <property type="entry name" value="CASc"/>
    <property type="match status" value="1"/>
</dbReference>
<dbReference type="InterPro" id="IPR029030">
    <property type="entry name" value="Caspase-like_dom_sf"/>
</dbReference>
<dbReference type="SUPFAM" id="SSF47986">
    <property type="entry name" value="DEATH domain"/>
    <property type="match status" value="1"/>
</dbReference>
<dbReference type="InterPro" id="IPR011029">
    <property type="entry name" value="DEATH-like_dom_sf"/>
</dbReference>
<dbReference type="InterPro" id="IPR001315">
    <property type="entry name" value="CARD"/>
</dbReference>
<protein>
    <submittedName>
        <fullName evidence="13">Caspase 3/9</fullName>
    </submittedName>
</protein>
<evidence type="ECO:0000256" key="2">
    <source>
        <dbReference type="ARBA" id="ARBA00022670"/>
    </source>
</evidence>
<dbReference type="PANTHER" id="PTHR47901:SF8">
    <property type="entry name" value="CASPASE-3"/>
    <property type="match status" value="1"/>
</dbReference>
<dbReference type="EMBL" id="MRZV01001158">
    <property type="protein sequence ID" value="PIK40152.1"/>
    <property type="molecule type" value="Genomic_DNA"/>
</dbReference>
<evidence type="ECO:0000256" key="6">
    <source>
        <dbReference type="ARBA" id="ARBA00023145"/>
    </source>
</evidence>